<dbReference type="InterPro" id="IPR011251">
    <property type="entry name" value="Luciferase-like_dom"/>
</dbReference>
<comment type="caution">
    <text evidence="4">The sequence shown here is derived from an EMBL/GenBank/DDBJ whole genome shotgun (WGS) entry which is preliminary data.</text>
</comment>
<evidence type="ECO:0000313" key="5">
    <source>
        <dbReference type="Proteomes" id="UP000256845"/>
    </source>
</evidence>
<dbReference type="InterPro" id="IPR036661">
    <property type="entry name" value="Luciferase-like_sf"/>
</dbReference>
<dbReference type="EMBL" id="QRDW01000013">
    <property type="protein sequence ID" value="RED44816.1"/>
    <property type="molecule type" value="Genomic_DNA"/>
</dbReference>
<evidence type="ECO:0000256" key="1">
    <source>
        <dbReference type="ARBA" id="ARBA00023002"/>
    </source>
</evidence>
<dbReference type="AlphaFoldDB" id="A0A3D9H787"/>
<protein>
    <submittedName>
        <fullName evidence="4">Alkanesulfonate monooxygenase SsuD/methylene tetrahydromethanopterin reductase-like flavin-dependent oxidoreductase (Luciferase family)</fullName>
    </submittedName>
</protein>
<dbReference type="Proteomes" id="UP000256845">
    <property type="component" value="Unassembled WGS sequence"/>
</dbReference>
<keyword evidence="2 4" id="KW-0503">Monooxygenase</keyword>
<dbReference type="Gene3D" id="3.20.20.30">
    <property type="entry name" value="Luciferase-like domain"/>
    <property type="match status" value="1"/>
</dbReference>
<feature type="domain" description="Luciferase-like" evidence="3">
    <location>
        <begin position="1"/>
        <end position="342"/>
    </location>
</feature>
<name>A0A3D9H787_9PROT</name>
<organism evidence="4 5">
    <name type="scientific">Aestuariispira insulae</name>
    <dbReference type="NCBI Taxonomy" id="1461337"/>
    <lineage>
        <taxon>Bacteria</taxon>
        <taxon>Pseudomonadati</taxon>
        <taxon>Pseudomonadota</taxon>
        <taxon>Alphaproteobacteria</taxon>
        <taxon>Rhodospirillales</taxon>
        <taxon>Kiloniellaceae</taxon>
        <taxon>Aestuariispira</taxon>
    </lineage>
</organism>
<dbReference type="GO" id="GO:0016705">
    <property type="term" value="F:oxidoreductase activity, acting on paired donors, with incorporation or reduction of molecular oxygen"/>
    <property type="evidence" value="ECO:0007669"/>
    <property type="project" value="InterPro"/>
</dbReference>
<dbReference type="PANTHER" id="PTHR30137">
    <property type="entry name" value="LUCIFERASE-LIKE MONOOXYGENASE"/>
    <property type="match status" value="1"/>
</dbReference>
<keyword evidence="1" id="KW-0560">Oxidoreductase</keyword>
<gene>
    <name evidence="4" type="ORF">DFP90_11321</name>
</gene>
<evidence type="ECO:0000256" key="2">
    <source>
        <dbReference type="ARBA" id="ARBA00023033"/>
    </source>
</evidence>
<dbReference type="GO" id="GO:0005829">
    <property type="term" value="C:cytosol"/>
    <property type="evidence" value="ECO:0007669"/>
    <property type="project" value="TreeGrafter"/>
</dbReference>
<dbReference type="InterPro" id="IPR050766">
    <property type="entry name" value="Bact_Lucif_Oxidored"/>
</dbReference>
<dbReference type="PANTHER" id="PTHR30137:SF8">
    <property type="entry name" value="BLR5498 PROTEIN"/>
    <property type="match status" value="1"/>
</dbReference>
<dbReference type="RefSeq" id="WP_115938796.1">
    <property type="nucleotide sequence ID" value="NZ_QRDW01000013.1"/>
</dbReference>
<dbReference type="OrthoDB" id="8477406at2"/>
<proteinExistence type="predicted"/>
<evidence type="ECO:0000313" key="4">
    <source>
        <dbReference type="EMBL" id="RED44816.1"/>
    </source>
</evidence>
<accession>A0A3D9H787</accession>
<dbReference type="Pfam" id="PF00296">
    <property type="entry name" value="Bac_luciferase"/>
    <property type="match status" value="1"/>
</dbReference>
<keyword evidence="5" id="KW-1185">Reference proteome</keyword>
<evidence type="ECO:0000259" key="3">
    <source>
        <dbReference type="Pfam" id="PF00296"/>
    </source>
</evidence>
<sequence length="389" mass="44650">MKFGYFLNQNNRHLKKPFYEVVQEGRDIAEYCDQNGWHSIWTTEHHFGHEGFEVCPNPGLMSVDLAARTKQIRLGQAANIVTFYHPLRLAEDLAMLDHMSGGRLEVAVGRGIYPRETINLNPLADVANQEQNQEIFEETVEIMRRAWSQEYFEFQGKHYQFPHPGVKFDHAMSPPEEHFQDPETKEIRKLALVPRTLQQPTPPMWQVIDSPRSIKFSAQNNLNGMFWIPPTDSMVPRFEMYQEEASKARGTDVPYGHGLALVRDMFVTETMAEAEKLAGGGIIDYLKWVCHYRGLGNHVFPGETLEQTAGKLDLLSYEWLHPRNLLFGTPDYIAEKIHEMKEKLNLQHLLVWSNFPGVEHEAVMNSVKLFTQEVMPQFAEDAPAVAAAD</sequence>
<reference evidence="4 5" key="1">
    <citation type="submission" date="2018-07" db="EMBL/GenBank/DDBJ databases">
        <title>Genomic Encyclopedia of Type Strains, Phase III (KMG-III): the genomes of soil and plant-associated and newly described type strains.</title>
        <authorList>
            <person name="Whitman W."/>
        </authorList>
    </citation>
    <scope>NUCLEOTIDE SEQUENCE [LARGE SCALE GENOMIC DNA]</scope>
    <source>
        <strain evidence="4 5">CECT 8488</strain>
    </source>
</reference>
<dbReference type="SUPFAM" id="SSF51679">
    <property type="entry name" value="Bacterial luciferase-like"/>
    <property type="match status" value="1"/>
</dbReference>
<dbReference type="GO" id="GO:0004497">
    <property type="term" value="F:monooxygenase activity"/>
    <property type="evidence" value="ECO:0007669"/>
    <property type="project" value="UniProtKB-KW"/>
</dbReference>